<evidence type="ECO:0000313" key="1">
    <source>
        <dbReference type="EMBL" id="GAA2689509.1"/>
    </source>
</evidence>
<reference evidence="1 2" key="1">
    <citation type="journal article" date="2019" name="Int. J. Syst. Evol. Microbiol.">
        <title>The Global Catalogue of Microorganisms (GCM) 10K type strain sequencing project: providing services to taxonomists for standard genome sequencing and annotation.</title>
        <authorList>
            <consortium name="The Broad Institute Genomics Platform"/>
            <consortium name="The Broad Institute Genome Sequencing Center for Infectious Disease"/>
            <person name="Wu L."/>
            <person name="Ma J."/>
        </authorList>
    </citation>
    <scope>NUCLEOTIDE SEQUENCE [LARGE SCALE GENOMIC DNA]</scope>
    <source>
        <strain evidence="1 2">JCM 16374</strain>
    </source>
</reference>
<organism evidence="1 2">
    <name type="scientific">Streptomyces lunalinharesii</name>
    <dbReference type="NCBI Taxonomy" id="333384"/>
    <lineage>
        <taxon>Bacteria</taxon>
        <taxon>Bacillati</taxon>
        <taxon>Actinomycetota</taxon>
        <taxon>Actinomycetes</taxon>
        <taxon>Kitasatosporales</taxon>
        <taxon>Streptomycetaceae</taxon>
        <taxon>Streptomyces</taxon>
    </lineage>
</organism>
<comment type="caution">
    <text evidence="1">The sequence shown here is derived from an EMBL/GenBank/DDBJ whole genome shotgun (WGS) entry which is preliminary data.</text>
</comment>
<protein>
    <submittedName>
        <fullName evidence="1">Uncharacterized protein</fullName>
    </submittedName>
</protein>
<evidence type="ECO:0000313" key="2">
    <source>
        <dbReference type="Proteomes" id="UP001500994"/>
    </source>
</evidence>
<gene>
    <name evidence="1" type="ORF">GCM10009864_74360</name>
</gene>
<keyword evidence="2" id="KW-1185">Reference proteome</keyword>
<name>A0ABN3T2A1_9ACTN</name>
<accession>A0ABN3T2A1</accession>
<dbReference type="Proteomes" id="UP001500994">
    <property type="component" value="Unassembled WGS sequence"/>
</dbReference>
<dbReference type="EMBL" id="BAAARK010000048">
    <property type="protein sequence ID" value="GAA2689509.1"/>
    <property type="molecule type" value="Genomic_DNA"/>
</dbReference>
<sequence length="69" mass="6831">MRTEAAQVGVSTLGKTLSTLRFVEPGGYGPEAFEGVHGAFGFVPAGVLVPVEAGGSAARAATASAIRPS</sequence>
<proteinExistence type="predicted"/>